<accession>A0A9P6KMR5</accession>
<evidence type="ECO:0000313" key="1">
    <source>
        <dbReference type="EMBL" id="KAF9732818.1"/>
    </source>
</evidence>
<gene>
    <name evidence="1" type="ORF">PMIN01_09676</name>
</gene>
<name>A0A9P6KMR5_9PLEO</name>
<sequence length="131" mass="14892">HAENTKLAHITNNLTAAYRHWEATCAEAPHPQLYSRNHELEAERCCLDAYVDTRIKLPEDGRWARGSPRVATYPWATTRDSIGPTLSNVPRGQENMDRSVYLQFNANTKTPFNKCLGGGTCVTSRQWRTCR</sequence>
<keyword evidence="2" id="KW-1185">Reference proteome</keyword>
<dbReference type="AlphaFoldDB" id="A0A9P6KMR5"/>
<protein>
    <submittedName>
        <fullName evidence="1">Uncharacterized protein</fullName>
    </submittedName>
</protein>
<organism evidence="1 2">
    <name type="scientific">Paraphaeosphaeria minitans</name>
    <dbReference type="NCBI Taxonomy" id="565426"/>
    <lineage>
        <taxon>Eukaryota</taxon>
        <taxon>Fungi</taxon>
        <taxon>Dikarya</taxon>
        <taxon>Ascomycota</taxon>
        <taxon>Pezizomycotina</taxon>
        <taxon>Dothideomycetes</taxon>
        <taxon>Pleosporomycetidae</taxon>
        <taxon>Pleosporales</taxon>
        <taxon>Massarineae</taxon>
        <taxon>Didymosphaeriaceae</taxon>
        <taxon>Paraphaeosphaeria</taxon>
    </lineage>
</organism>
<reference evidence="1" key="1">
    <citation type="journal article" date="2020" name="Mol. Plant Microbe Interact.">
        <title>Genome Sequence of the Biocontrol Agent Coniothyrium minitans strain Conio (IMI 134523).</title>
        <authorList>
            <person name="Patel D."/>
            <person name="Shittu T.A."/>
            <person name="Baroncelli R."/>
            <person name="Muthumeenakshi S."/>
            <person name="Osborne T.H."/>
            <person name="Janganan T.K."/>
            <person name="Sreenivasaprasad S."/>
        </authorList>
    </citation>
    <scope>NUCLEOTIDE SEQUENCE</scope>
    <source>
        <strain evidence="1">Conio</strain>
    </source>
</reference>
<evidence type="ECO:0000313" key="2">
    <source>
        <dbReference type="Proteomes" id="UP000756921"/>
    </source>
</evidence>
<dbReference type="Proteomes" id="UP000756921">
    <property type="component" value="Unassembled WGS sequence"/>
</dbReference>
<dbReference type="EMBL" id="WJXW01000010">
    <property type="protein sequence ID" value="KAF9732818.1"/>
    <property type="molecule type" value="Genomic_DNA"/>
</dbReference>
<proteinExistence type="predicted"/>
<dbReference type="OrthoDB" id="5369347at2759"/>
<feature type="non-terminal residue" evidence="1">
    <location>
        <position position="131"/>
    </location>
</feature>
<comment type="caution">
    <text evidence="1">The sequence shown here is derived from an EMBL/GenBank/DDBJ whole genome shotgun (WGS) entry which is preliminary data.</text>
</comment>